<evidence type="ECO:0000313" key="9">
    <source>
        <dbReference type="EMBL" id="CAJ1909825.1"/>
    </source>
</evidence>
<evidence type="ECO:0000256" key="7">
    <source>
        <dbReference type="ARBA" id="ARBA00023136"/>
    </source>
</evidence>
<evidence type="ECO:0000256" key="5">
    <source>
        <dbReference type="ARBA" id="ARBA00022989"/>
    </source>
</evidence>
<evidence type="ECO:0000256" key="1">
    <source>
        <dbReference type="ARBA" id="ARBA00004651"/>
    </source>
</evidence>
<evidence type="ECO:0000313" key="10">
    <source>
        <dbReference type="Proteomes" id="UP001295423"/>
    </source>
</evidence>
<sequence length="457" mass="52329">MSQKTIEHLISFSDFQDGGPSPPPRGSWRPSFFSTIDQSIHRETTMNTVRQFVGLYKNFKLADDILKGAPKRKKAFKASGKKQLNHVRGTDGWFRSMLVLEVRAIDKYFESWAFVTLNAILASVLSKSFQTKMSHELIQHWDTVYALILKTSLAFLLVFRLNRCAMRFWESRGYWGNLTHCTRNLVSGILMYGSHSPQHRDQAIRWASAFCVASMHFIRSEHDYNYDELAGFLTESQIKRMKDATHAPLFAASMCRYHLRKAFRIDAFTPPQKAYAYAIQMNELEKRVARMVEQVSGMEKIRSTPLPIAYVTHLRTFLFTYLCFLPYVWVDDWGWATVPMVAFSAFALFGIEGASSEVEIPFDRDRPNHLALDAYCMIMLDSVQGLVVHEANLEMQSAQDEDDSSEFMQTTPTKLGSQQAWLNQADQEDASSQLMTTITEKMERSTSHPESMGEASC</sequence>
<comment type="subcellular location">
    <subcellularLocation>
        <location evidence="1">Cell membrane</location>
        <topology evidence="1">Multi-pass membrane protein</topology>
    </subcellularLocation>
</comment>
<dbReference type="GO" id="GO:0005254">
    <property type="term" value="F:chloride channel activity"/>
    <property type="evidence" value="ECO:0007669"/>
    <property type="project" value="InterPro"/>
</dbReference>
<dbReference type="GO" id="GO:0005886">
    <property type="term" value="C:plasma membrane"/>
    <property type="evidence" value="ECO:0007669"/>
    <property type="project" value="UniProtKB-SubCell"/>
</dbReference>
<keyword evidence="6" id="KW-0406">Ion transport</keyword>
<keyword evidence="4" id="KW-0812">Transmembrane</keyword>
<evidence type="ECO:0000256" key="2">
    <source>
        <dbReference type="ARBA" id="ARBA00022448"/>
    </source>
</evidence>
<dbReference type="AlphaFoldDB" id="A0AAD2CD32"/>
<name>A0AAD2CD32_9STRA</name>
<evidence type="ECO:0000256" key="4">
    <source>
        <dbReference type="ARBA" id="ARBA00022692"/>
    </source>
</evidence>
<protein>
    <recommendedName>
        <fullName evidence="11">Bestrophin homolog</fullName>
    </recommendedName>
</protein>
<proteinExistence type="predicted"/>
<dbReference type="Pfam" id="PF25539">
    <property type="entry name" value="Bestrophin_2"/>
    <property type="match status" value="1"/>
</dbReference>
<dbReference type="Proteomes" id="UP001295423">
    <property type="component" value="Unassembled WGS sequence"/>
</dbReference>
<organism evidence="9 10">
    <name type="scientific">Cylindrotheca closterium</name>
    <dbReference type="NCBI Taxonomy" id="2856"/>
    <lineage>
        <taxon>Eukaryota</taxon>
        <taxon>Sar</taxon>
        <taxon>Stramenopiles</taxon>
        <taxon>Ochrophyta</taxon>
        <taxon>Bacillariophyta</taxon>
        <taxon>Bacillariophyceae</taxon>
        <taxon>Bacillariophycidae</taxon>
        <taxon>Bacillariales</taxon>
        <taxon>Bacillariaceae</taxon>
        <taxon>Cylindrotheca</taxon>
    </lineage>
</organism>
<feature type="compositionally biased region" description="Polar residues" evidence="8">
    <location>
        <begin position="419"/>
        <end position="439"/>
    </location>
</feature>
<gene>
    <name evidence="9" type="ORF">CYCCA115_LOCUS553</name>
</gene>
<keyword evidence="3" id="KW-1003">Cell membrane</keyword>
<evidence type="ECO:0000256" key="3">
    <source>
        <dbReference type="ARBA" id="ARBA00022475"/>
    </source>
</evidence>
<accession>A0AAD2CD32</accession>
<comment type="caution">
    <text evidence="9">The sequence shown here is derived from an EMBL/GenBank/DDBJ whole genome shotgun (WGS) entry which is preliminary data.</text>
</comment>
<dbReference type="InterPro" id="IPR044669">
    <property type="entry name" value="YneE/VCCN1/2-like"/>
</dbReference>
<keyword evidence="2" id="KW-0813">Transport</keyword>
<evidence type="ECO:0000256" key="6">
    <source>
        <dbReference type="ARBA" id="ARBA00023065"/>
    </source>
</evidence>
<feature type="region of interest" description="Disordered" evidence="8">
    <location>
        <begin position="419"/>
        <end position="457"/>
    </location>
</feature>
<dbReference type="PANTHER" id="PTHR33281:SF19">
    <property type="entry name" value="VOLTAGE-DEPENDENT ANION CHANNEL-FORMING PROTEIN YNEE"/>
    <property type="match status" value="1"/>
</dbReference>
<reference evidence="9" key="1">
    <citation type="submission" date="2023-08" db="EMBL/GenBank/DDBJ databases">
        <authorList>
            <person name="Audoor S."/>
            <person name="Bilcke G."/>
        </authorList>
    </citation>
    <scope>NUCLEOTIDE SEQUENCE</scope>
</reference>
<keyword evidence="5" id="KW-1133">Transmembrane helix</keyword>
<keyword evidence="7" id="KW-0472">Membrane</keyword>
<keyword evidence="10" id="KW-1185">Reference proteome</keyword>
<evidence type="ECO:0000256" key="8">
    <source>
        <dbReference type="SAM" id="MobiDB-lite"/>
    </source>
</evidence>
<dbReference type="EMBL" id="CAKOGP040000001">
    <property type="protein sequence ID" value="CAJ1909825.1"/>
    <property type="molecule type" value="Genomic_DNA"/>
</dbReference>
<evidence type="ECO:0008006" key="11">
    <source>
        <dbReference type="Google" id="ProtNLM"/>
    </source>
</evidence>
<dbReference type="PANTHER" id="PTHR33281">
    <property type="entry name" value="UPF0187 PROTEIN YNEE"/>
    <property type="match status" value="1"/>
</dbReference>